<proteinExistence type="predicted"/>
<dbReference type="Proteomes" id="UP000199202">
    <property type="component" value="Unassembled WGS sequence"/>
</dbReference>
<dbReference type="EMBL" id="FNDJ01000010">
    <property type="protein sequence ID" value="SDJ40519.1"/>
    <property type="molecule type" value="Genomic_DNA"/>
</dbReference>
<dbReference type="RefSeq" id="WP_176993337.1">
    <property type="nucleotide sequence ID" value="NZ_FNDJ01000010.1"/>
</dbReference>
<dbReference type="Gene3D" id="3.40.50.150">
    <property type="entry name" value="Vaccinia Virus protein VP39"/>
    <property type="match status" value="1"/>
</dbReference>
<reference evidence="1 2" key="1">
    <citation type="submission" date="2016-10" db="EMBL/GenBank/DDBJ databases">
        <authorList>
            <person name="de Groot N.N."/>
        </authorList>
    </citation>
    <scope>NUCLEOTIDE SEQUENCE [LARGE SCALE GENOMIC DNA]</scope>
    <source>
        <strain evidence="1 2">CGMCC 4.6533</strain>
    </source>
</reference>
<dbReference type="CDD" id="cd02440">
    <property type="entry name" value="AdoMet_MTases"/>
    <property type="match status" value="1"/>
</dbReference>
<dbReference type="Pfam" id="PF06325">
    <property type="entry name" value="PrmA"/>
    <property type="match status" value="1"/>
</dbReference>
<dbReference type="InterPro" id="IPR050320">
    <property type="entry name" value="N5-glutamine_MTase"/>
</dbReference>
<organism evidence="1 2">
    <name type="scientific">Nonomuraea jiangxiensis</name>
    <dbReference type="NCBI Taxonomy" id="633440"/>
    <lineage>
        <taxon>Bacteria</taxon>
        <taxon>Bacillati</taxon>
        <taxon>Actinomycetota</taxon>
        <taxon>Actinomycetes</taxon>
        <taxon>Streptosporangiales</taxon>
        <taxon>Streptosporangiaceae</taxon>
        <taxon>Nonomuraea</taxon>
    </lineage>
</organism>
<dbReference type="PANTHER" id="PTHR18895:SF74">
    <property type="entry name" value="MTRF1L RELEASE FACTOR GLUTAMINE METHYLTRANSFERASE"/>
    <property type="match status" value="1"/>
</dbReference>
<dbReference type="STRING" id="633440.SAMN05421869_110175"/>
<dbReference type="GO" id="GO:0008168">
    <property type="term" value="F:methyltransferase activity"/>
    <property type="evidence" value="ECO:0007669"/>
    <property type="project" value="UniProtKB-KW"/>
</dbReference>
<dbReference type="PANTHER" id="PTHR18895">
    <property type="entry name" value="HEMK METHYLTRANSFERASE"/>
    <property type="match status" value="1"/>
</dbReference>
<evidence type="ECO:0000313" key="2">
    <source>
        <dbReference type="Proteomes" id="UP000199202"/>
    </source>
</evidence>
<evidence type="ECO:0000313" key="1">
    <source>
        <dbReference type="EMBL" id="SDJ40519.1"/>
    </source>
</evidence>
<protein>
    <submittedName>
        <fullName evidence="1">Release factor glutamine methyltransferase</fullName>
    </submittedName>
</protein>
<keyword evidence="2" id="KW-1185">Reference proteome</keyword>
<sequence>MLGISQRDRIGTEAAEAIAAEGSYEVYFGMGHVLRLLNRPDVFKVSPAGMSLGDFLVRDLTQDDLRGSLLDMGTGSGALAILLRGLGAHDITATDISASAVKTAMENELLNFGDQRISFGEGSLFDGPRTKRRFDLIVFNPPGWHSPSEECREELKRQNLRGLNLSAMFSGEKVAFDFLRQLPHHLTSNGRAIVGLNSMIGIRSVLSRIRELDGVGDALEFKLIERHTFPLFFYSGDWRESRDILLTEFHRWRDRHGIAFSVSDDGTLYWSYEVIECRLAAKFREVRA</sequence>
<keyword evidence="1" id="KW-0808">Transferase</keyword>
<dbReference type="InterPro" id="IPR029063">
    <property type="entry name" value="SAM-dependent_MTases_sf"/>
</dbReference>
<name>A0A1G8TFZ5_9ACTN</name>
<dbReference type="AlphaFoldDB" id="A0A1G8TFZ5"/>
<accession>A0A1G8TFZ5</accession>
<keyword evidence="1" id="KW-0489">Methyltransferase</keyword>
<dbReference type="SUPFAM" id="SSF53335">
    <property type="entry name" value="S-adenosyl-L-methionine-dependent methyltransferases"/>
    <property type="match status" value="1"/>
</dbReference>
<dbReference type="GO" id="GO:0032259">
    <property type="term" value="P:methylation"/>
    <property type="evidence" value="ECO:0007669"/>
    <property type="project" value="UniProtKB-KW"/>
</dbReference>
<gene>
    <name evidence="1" type="ORF">SAMN05421869_110175</name>
</gene>